<evidence type="ECO:0000313" key="4">
    <source>
        <dbReference type="EMBL" id="PWA13522.1"/>
    </source>
</evidence>
<comment type="caution">
    <text evidence="4">The sequence shown here is derived from an EMBL/GenBank/DDBJ whole genome shotgun (WGS) entry which is preliminary data.</text>
</comment>
<dbReference type="PIRSF" id="PIRSF003092">
    <property type="entry name" value="MinD"/>
    <property type="match status" value="1"/>
</dbReference>
<dbReference type="InterPro" id="IPR027417">
    <property type="entry name" value="P-loop_NTPase"/>
</dbReference>
<dbReference type="SUPFAM" id="SSF52540">
    <property type="entry name" value="P-loop containing nucleoside triphosphate hydrolases"/>
    <property type="match status" value="1"/>
</dbReference>
<dbReference type="PANTHER" id="PTHR43384:SF4">
    <property type="entry name" value="CELLULOSE BIOSYNTHESIS PROTEIN BCSQ-RELATED"/>
    <property type="match status" value="1"/>
</dbReference>
<dbReference type="Gene3D" id="3.40.50.300">
    <property type="entry name" value="P-loop containing nucleotide triphosphate hydrolases"/>
    <property type="match status" value="1"/>
</dbReference>
<protein>
    <submittedName>
        <fullName evidence="4">Cobyrinic acid a,c-diamide synthase</fullName>
    </submittedName>
</protein>
<dbReference type="Proteomes" id="UP000245998">
    <property type="component" value="Unassembled WGS sequence"/>
</dbReference>
<accession>A0A2U1K7Y5</accession>
<dbReference type="CDD" id="cd02038">
    <property type="entry name" value="FlhG-like"/>
    <property type="match status" value="1"/>
</dbReference>
<dbReference type="Pfam" id="PF13614">
    <property type="entry name" value="AAA_31"/>
    <property type="match status" value="1"/>
</dbReference>
<dbReference type="OrthoDB" id="9816297at2"/>
<dbReference type="GO" id="GO:0016887">
    <property type="term" value="F:ATP hydrolysis activity"/>
    <property type="evidence" value="ECO:0007669"/>
    <property type="project" value="TreeGrafter"/>
</dbReference>
<evidence type="ECO:0000256" key="2">
    <source>
        <dbReference type="ARBA" id="ARBA00022840"/>
    </source>
</evidence>
<dbReference type="EMBL" id="QCZG01000001">
    <property type="protein sequence ID" value="PWA13522.1"/>
    <property type="molecule type" value="Genomic_DNA"/>
</dbReference>
<dbReference type="AlphaFoldDB" id="A0A2U1K7Y5"/>
<dbReference type="GO" id="GO:0005524">
    <property type="term" value="F:ATP binding"/>
    <property type="evidence" value="ECO:0007669"/>
    <property type="project" value="UniProtKB-KW"/>
</dbReference>
<gene>
    <name evidence="4" type="ORF">DCC39_01120</name>
</gene>
<dbReference type="GO" id="GO:0009898">
    <property type="term" value="C:cytoplasmic side of plasma membrane"/>
    <property type="evidence" value="ECO:0007669"/>
    <property type="project" value="TreeGrafter"/>
</dbReference>
<evidence type="ECO:0000256" key="1">
    <source>
        <dbReference type="ARBA" id="ARBA00022741"/>
    </source>
</evidence>
<feature type="domain" description="AAA" evidence="3">
    <location>
        <begin position="45"/>
        <end position="193"/>
    </location>
</feature>
<name>A0A2U1K7Y5_9BACI</name>
<organism evidence="4 5">
    <name type="scientific">Pueribacillus theae</name>
    <dbReference type="NCBI Taxonomy" id="2171751"/>
    <lineage>
        <taxon>Bacteria</taxon>
        <taxon>Bacillati</taxon>
        <taxon>Bacillota</taxon>
        <taxon>Bacilli</taxon>
        <taxon>Bacillales</taxon>
        <taxon>Bacillaceae</taxon>
        <taxon>Pueribacillus</taxon>
    </lineage>
</organism>
<reference evidence="4 5" key="1">
    <citation type="submission" date="2018-04" db="EMBL/GenBank/DDBJ databases">
        <title>Camelliibacillus theae gen. nov., sp. nov., isolated from Pu'er tea.</title>
        <authorList>
            <person name="Niu L."/>
        </authorList>
    </citation>
    <scope>NUCLEOTIDE SEQUENCE [LARGE SCALE GENOMIC DNA]</scope>
    <source>
        <strain evidence="4 5">T8</strain>
    </source>
</reference>
<dbReference type="InterPro" id="IPR025501">
    <property type="entry name" value="MinD_FleN"/>
</dbReference>
<dbReference type="GO" id="GO:0051782">
    <property type="term" value="P:negative regulation of cell division"/>
    <property type="evidence" value="ECO:0007669"/>
    <property type="project" value="TreeGrafter"/>
</dbReference>
<dbReference type="InterPro" id="IPR050625">
    <property type="entry name" value="ParA/MinD_ATPase"/>
</dbReference>
<dbReference type="PANTHER" id="PTHR43384">
    <property type="entry name" value="SEPTUM SITE-DETERMINING PROTEIN MIND HOMOLOG, CHLOROPLASTIC-RELATED"/>
    <property type="match status" value="1"/>
</dbReference>
<proteinExistence type="predicted"/>
<keyword evidence="1" id="KW-0547">Nucleotide-binding</keyword>
<dbReference type="InterPro" id="IPR033875">
    <property type="entry name" value="FlhG"/>
</dbReference>
<dbReference type="GO" id="GO:0005829">
    <property type="term" value="C:cytosol"/>
    <property type="evidence" value="ECO:0007669"/>
    <property type="project" value="TreeGrafter"/>
</dbReference>
<sequence length="319" mass="35042">MFQKISLFRQSITFYIAYSGVKKMKIDQAENLRKQIASAKSGRKTKVVSIVSGKGGVGKTNISINLAIGLSQIGKKVLLVDLDIGMANIDIVAGVSAQATIVDMIEEKLSIYDIMADGPAGISMIAGGSGLSFLFQLNAIKFSYFLRQIEQLEHQFDYIFFDMGAGITKDSMSFILSSHEAILVLTPEPTSITDGYALVKALHAEDDRLPIYTIVNACENENEGYEAALRFKRAAHDFLGKEVAMIGALPFDRTVSRAVREQVPFLLSAPKSKVSLSMKKIIFTYSGQEIKTKKEFGNFLTKLTKLLTPMLKRGSNNGE</sequence>
<keyword evidence="2" id="KW-0067">ATP-binding</keyword>
<keyword evidence="5" id="KW-1185">Reference proteome</keyword>
<dbReference type="InterPro" id="IPR025669">
    <property type="entry name" value="AAA_dom"/>
</dbReference>
<evidence type="ECO:0000313" key="5">
    <source>
        <dbReference type="Proteomes" id="UP000245998"/>
    </source>
</evidence>
<evidence type="ECO:0000259" key="3">
    <source>
        <dbReference type="Pfam" id="PF13614"/>
    </source>
</evidence>